<accession>A0A6J4I5C4</accession>
<organism evidence="9">
    <name type="scientific">uncultured Blastococcus sp</name>
    <dbReference type="NCBI Taxonomy" id="217144"/>
    <lineage>
        <taxon>Bacteria</taxon>
        <taxon>Bacillati</taxon>
        <taxon>Actinomycetota</taxon>
        <taxon>Actinomycetes</taxon>
        <taxon>Geodermatophilales</taxon>
        <taxon>Geodermatophilaceae</taxon>
        <taxon>Blastococcus</taxon>
        <taxon>environmental samples</taxon>
    </lineage>
</organism>
<keyword evidence="3" id="KW-0597">Phosphoprotein</keyword>
<gene>
    <name evidence="9" type="ORF">AVDCRST_MAG52-1660</name>
</gene>
<feature type="compositionally biased region" description="Polar residues" evidence="6">
    <location>
        <begin position="1"/>
        <end position="10"/>
    </location>
</feature>
<dbReference type="InterPro" id="IPR013655">
    <property type="entry name" value="PAS_fold_3"/>
</dbReference>
<dbReference type="InterPro" id="IPR035965">
    <property type="entry name" value="PAS-like_dom_sf"/>
</dbReference>
<dbReference type="CDD" id="cd00130">
    <property type="entry name" value="PAS"/>
    <property type="match status" value="1"/>
</dbReference>
<evidence type="ECO:0000259" key="7">
    <source>
        <dbReference type="PROSITE" id="PS50113"/>
    </source>
</evidence>
<feature type="domain" description="ANTAR" evidence="8">
    <location>
        <begin position="156"/>
        <end position="217"/>
    </location>
</feature>
<comment type="catalytic activity">
    <reaction evidence="1">
        <text>ATP + protein L-histidine = ADP + protein N-phospho-L-histidine.</text>
        <dbReference type="EC" id="2.7.13.3"/>
    </reaction>
</comment>
<dbReference type="EMBL" id="CADCTN010000117">
    <property type="protein sequence ID" value="CAA9241942.1"/>
    <property type="molecule type" value="Genomic_DNA"/>
</dbReference>
<dbReference type="GO" id="GO:0003723">
    <property type="term" value="F:RNA binding"/>
    <property type="evidence" value="ECO:0007669"/>
    <property type="project" value="InterPro"/>
</dbReference>
<evidence type="ECO:0000256" key="5">
    <source>
        <dbReference type="ARBA" id="ARBA00022777"/>
    </source>
</evidence>
<dbReference type="PROSITE" id="PS50113">
    <property type="entry name" value="PAC"/>
    <property type="match status" value="1"/>
</dbReference>
<dbReference type="InterPro" id="IPR005561">
    <property type="entry name" value="ANTAR"/>
</dbReference>
<proteinExistence type="predicted"/>
<dbReference type="InterPro" id="IPR052162">
    <property type="entry name" value="Sensor_kinase/Photoreceptor"/>
</dbReference>
<dbReference type="Gene3D" id="2.10.70.100">
    <property type="match status" value="1"/>
</dbReference>
<evidence type="ECO:0000256" key="2">
    <source>
        <dbReference type="ARBA" id="ARBA00012438"/>
    </source>
</evidence>
<reference evidence="9" key="1">
    <citation type="submission" date="2020-02" db="EMBL/GenBank/DDBJ databases">
        <authorList>
            <person name="Meier V. D."/>
        </authorList>
    </citation>
    <scope>NUCLEOTIDE SEQUENCE</scope>
    <source>
        <strain evidence="9">AVDCRST_MAG52</strain>
    </source>
</reference>
<dbReference type="EC" id="2.7.13.3" evidence="2"/>
<dbReference type="SUPFAM" id="SSF52172">
    <property type="entry name" value="CheY-like"/>
    <property type="match status" value="1"/>
</dbReference>
<dbReference type="Pfam" id="PF03861">
    <property type="entry name" value="ANTAR"/>
    <property type="match status" value="1"/>
</dbReference>
<dbReference type="InterPro" id="IPR036388">
    <property type="entry name" value="WH-like_DNA-bd_sf"/>
</dbReference>
<evidence type="ECO:0000256" key="6">
    <source>
        <dbReference type="SAM" id="MobiDB-lite"/>
    </source>
</evidence>
<sequence>MASSTMSAQRMPTRAAHDDPVSHGDPAPPTGVGPEASDRVIGRYRHDRLSGAWWWSPEMCTMHGLPASSPPPATDEYLRFQHAADRVRVQEAITRVCAEGRAFALESRILRADGGERAVVLVGEPQRDPTGAVVAVEGMCVDITDSRRPDSDVERARSLEAEVGQMRAAMASRAAIEQAKGILMLLTSCGDQAAFDLLAHISSHTHRKVRDVADVITRSVAGQSRLPDDIRAIIRDACPPGRPVR</sequence>
<dbReference type="SUPFAM" id="SSF55785">
    <property type="entry name" value="PYP-like sensor domain (PAS domain)"/>
    <property type="match status" value="1"/>
</dbReference>
<evidence type="ECO:0000259" key="8">
    <source>
        <dbReference type="PROSITE" id="PS50921"/>
    </source>
</evidence>
<dbReference type="InterPro" id="IPR011006">
    <property type="entry name" value="CheY-like_superfamily"/>
</dbReference>
<dbReference type="Gene3D" id="1.10.10.10">
    <property type="entry name" value="Winged helix-like DNA-binding domain superfamily/Winged helix DNA-binding domain"/>
    <property type="match status" value="1"/>
</dbReference>
<dbReference type="GO" id="GO:0004673">
    <property type="term" value="F:protein histidine kinase activity"/>
    <property type="evidence" value="ECO:0007669"/>
    <property type="project" value="UniProtKB-EC"/>
</dbReference>
<evidence type="ECO:0000256" key="1">
    <source>
        <dbReference type="ARBA" id="ARBA00000085"/>
    </source>
</evidence>
<feature type="region of interest" description="Disordered" evidence="6">
    <location>
        <begin position="1"/>
        <end position="39"/>
    </location>
</feature>
<name>A0A6J4I5C4_9ACTN</name>
<dbReference type="AlphaFoldDB" id="A0A6J4I5C4"/>
<evidence type="ECO:0000256" key="3">
    <source>
        <dbReference type="ARBA" id="ARBA00022553"/>
    </source>
</evidence>
<keyword evidence="5" id="KW-0418">Kinase</keyword>
<protein>
    <recommendedName>
        <fullName evidence="2">histidine kinase</fullName>
        <ecNumber evidence="2">2.7.13.3</ecNumber>
    </recommendedName>
</protein>
<dbReference type="Pfam" id="PF08447">
    <property type="entry name" value="PAS_3"/>
    <property type="match status" value="1"/>
</dbReference>
<feature type="domain" description="PAC" evidence="7">
    <location>
        <begin position="103"/>
        <end position="155"/>
    </location>
</feature>
<dbReference type="PANTHER" id="PTHR43304:SF1">
    <property type="entry name" value="PAC DOMAIN-CONTAINING PROTEIN"/>
    <property type="match status" value="1"/>
</dbReference>
<evidence type="ECO:0000256" key="4">
    <source>
        <dbReference type="ARBA" id="ARBA00022679"/>
    </source>
</evidence>
<dbReference type="InterPro" id="IPR000014">
    <property type="entry name" value="PAS"/>
</dbReference>
<keyword evidence="4" id="KW-0808">Transferase</keyword>
<dbReference type="InterPro" id="IPR000700">
    <property type="entry name" value="PAS-assoc_C"/>
</dbReference>
<dbReference type="PROSITE" id="PS50921">
    <property type="entry name" value="ANTAR"/>
    <property type="match status" value="1"/>
</dbReference>
<dbReference type="SMART" id="SM01012">
    <property type="entry name" value="ANTAR"/>
    <property type="match status" value="1"/>
</dbReference>
<dbReference type="Gene3D" id="3.30.450.20">
    <property type="entry name" value="PAS domain"/>
    <property type="match status" value="1"/>
</dbReference>
<evidence type="ECO:0000313" key="9">
    <source>
        <dbReference type="EMBL" id="CAA9241942.1"/>
    </source>
</evidence>
<dbReference type="PANTHER" id="PTHR43304">
    <property type="entry name" value="PHYTOCHROME-LIKE PROTEIN CPH1"/>
    <property type="match status" value="1"/>
</dbReference>